<reference evidence="2" key="1">
    <citation type="submission" date="2015-11" db="EMBL/GenBank/DDBJ databases">
        <authorList>
            <consortium name="Cross-ministerial Strategic Innovation Promotion Program (SIP) consortium"/>
            <person name="Tomihama T."/>
            <person name="Ikenaga M."/>
            <person name="Sakai M."/>
            <person name="Okubo T."/>
            <person name="Ikeda S."/>
        </authorList>
    </citation>
    <scope>NUCLEOTIDE SEQUENCE [LARGE SCALE GENOMIC DNA]</scope>
    <source>
        <strain evidence="2">S58</strain>
    </source>
</reference>
<proteinExistence type="predicted"/>
<name>A0A100JW63_STRSC</name>
<reference evidence="1 2" key="2">
    <citation type="journal article" date="2016" name="Genome Announc.">
        <title>Draft Genome Sequences of Streptomyces scabiei S58, Streptomyces turgidiscabies T45, and Streptomyces acidiscabies a10, the Pathogens of Potato Common Scab, Isolated in Japan.</title>
        <authorList>
            <person name="Tomihama T."/>
            <person name="Nishi Y."/>
            <person name="Sakai M."/>
            <person name="Ikenaga M."/>
            <person name="Okubo T."/>
            <person name="Ikeda S."/>
        </authorList>
    </citation>
    <scope>NUCLEOTIDE SEQUENCE [LARGE SCALE GENOMIC DNA]</scope>
    <source>
        <strain evidence="1 2">S58</strain>
    </source>
</reference>
<protein>
    <submittedName>
        <fullName evidence="1">Uncharacterized protein</fullName>
    </submittedName>
</protein>
<dbReference type="RefSeq" id="WP_059083920.1">
    <property type="nucleotide sequence ID" value="NZ_BCMM01000045.1"/>
</dbReference>
<comment type="caution">
    <text evidence="1">The sequence shown here is derived from an EMBL/GenBank/DDBJ whole genome shotgun (WGS) entry which is preliminary data.</text>
</comment>
<reference evidence="2" key="3">
    <citation type="submission" date="2016-02" db="EMBL/GenBank/DDBJ databases">
        <title>Draft genome of pathogenic Streptomyces sp. in Japan.</title>
        <authorList>
            <person name="Tomihama T."/>
            <person name="Ikenaga M."/>
            <person name="Sakai M."/>
            <person name="Okubo T."/>
            <person name="Ikeda S."/>
        </authorList>
    </citation>
    <scope>NUCLEOTIDE SEQUENCE [LARGE SCALE GENOMIC DNA]</scope>
    <source>
        <strain evidence="2">S58</strain>
    </source>
</reference>
<accession>A0A100JW63</accession>
<dbReference type="EMBL" id="BCMM01000045">
    <property type="protein sequence ID" value="GAQ66805.1"/>
    <property type="molecule type" value="Genomic_DNA"/>
</dbReference>
<evidence type="ECO:0000313" key="1">
    <source>
        <dbReference type="EMBL" id="GAQ66805.1"/>
    </source>
</evidence>
<gene>
    <name evidence="1" type="ORF">SsS58_07244</name>
</gene>
<sequence length="70" mass="7465">MSPSRTQARVLPVLGSAFTDVEFAASPSTDRVRGTSIPLDLLTRTRTAWRTGSPTIPMTVLSSLRGLCCG</sequence>
<dbReference type="AlphaFoldDB" id="A0A100JW63"/>
<evidence type="ECO:0000313" key="2">
    <source>
        <dbReference type="Proteomes" id="UP000067448"/>
    </source>
</evidence>
<organism evidence="1 2">
    <name type="scientific">Streptomyces scabiei</name>
    <dbReference type="NCBI Taxonomy" id="1930"/>
    <lineage>
        <taxon>Bacteria</taxon>
        <taxon>Bacillati</taxon>
        <taxon>Actinomycetota</taxon>
        <taxon>Actinomycetes</taxon>
        <taxon>Kitasatosporales</taxon>
        <taxon>Streptomycetaceae</taxon>
        <taxon>Streptomyces</taxon>
    </lineage>
</organism>
<dbReference type="Proteomes" id="UP000067448">
    <property type="component" value="Unassembled WGS sequence"/>
</dbReference>